<dbReference type="PANTHER" id="PTHR48079:SF6">
    <property type="entry name" value="NAD(P)-BINDING DOMAIN-CONTAINING PROTEIN-RELATED"/>
    <property type="match status" value="1"/>
</dbReference>
<gene>
    <name evidence="2" type="ORF">CDG81_22850</name>
    <name evidence="3" type="ORF">IL38_01970</name>
</gene>
<dbReference type="Gene3D" id="3.40.50.720">
    <property type="entry name" value="NAD(P)-binding Rossmann-like Domain"/>
    <property type="match status" value="1"/>
</dbReference>
<dbReference type="InterPro" id="IPR001509">
    <property type="entry name" value="Epimerase_deHydtase"/>
</dbReference>
<dbReference type="EMBL" id="CP022752">
    <property type="protein sequence ID" value="ASU80632.1"/>
    <property type="molecule type" value="Genomic_DNA"/>
</dbReference>
<protein>
    <submittedName>
        <fullName evidence="2">NAD(P)-dependent oxidoreductase</fullName>
    </submittedName>
</protein>
<keyword evidence="4" id="KW-1185">Reference proteome</keyword>
<dbReference type="SUPFAM" id="SSF51735">
    <property type="entry name" value="NAD(P)-binding Rossmann-fold domains"/>
    <property type="match status" value="1"/>
</dbReference>
<organism evidence="2 5">
    <name type="scientific">Actinopolyspora erythraea</name>
    <dbReference type="NCBI Taxonomy" id="414996"/>
    <lineage>
        <taxon>Bacteria</taxon>
        <taxon>Bacillati</taxon>
        <taxon>Actinomycetota</taxon>
        <taxon>Actinomycetes</taxon>
        <taxon>Actinopolysporales</taxon>
        <taxon>Actinopolysporaceae</taxon>
        <taxon>Actinopolyspora</taxon>
    </lineage>
</organism>
<name>A0A099D9E4_9ACTN</name>
<dbReference type="Proteomes" id="UP000215043">
    <property type="component" value="Chromosome"/>
</dbReference>
<dbReference type="OrthoDB" id="3174087at2"/>
<reference evidence="3 4" key="1">
    <citation type="journal article" date="2014" name="PLoS ONE">
        <title>Identification and Characterization of a New Erythromycin Biosynthetic Gene Cluster in Actinopolyspora erythraea YIM90600, a Novel Erythronolide-Producing Halophilic Actinomycete Isolated from Salt Field.</title>
        <authorList>
            <person name="Chen D."/>
            <person name="Feng J."/>
            <person name="Huang L."/>
            <person name="Zhang Q."/>
            <person name="Wu J."/>
            <person name="Zhu X."/>
            <person name="Duan Y."/>
            <person name="Xu Z."/>
        </authorList>
    </citation>
    <scope>NUCLEOTIDE SEQUENCE [LARGE SCALE GENOMIC DNA]</scope>
    <source>
        <strain evidence="3 4">YIM90600</strain>
    </source>
</reference>
<feature type="domain" description="NAD-dependent epimerase/dehydratase" evidence="1">
    <location>
        <begin position="5"/>
        <end position="214"/>
    </location>
</feature>
<proteinExistence type="predicted"/>
<evidence type="ECO:0000313" key="5">
    <source>
        <dbReference type="Proteomes" id="UP000215043"/>
    </source>
</evidence>
<reference evidence="2 5" key="2">
    <citation type="submission" date="2017-08" db="EMBL/GenBank/DDBJ databases">
        <title>The complete genome sequence of moderately halophilic actinomycete Actinopolyspora erythraea YIM 90600, the producer of novel erythromycin, novel actinopolysporins A-C and tubercidin.</title>
        <authorList>
            <person name="Yin M."/>
            <person name="Tang S."/>
        </authorList>
    </citation>
    <scope>NUCLEOTIDE SEQUENCE [LARGE SCALE GENOMIC DNA]</scope>
    <source>
        <strain evidence="2 5">YIM 90600</strain>
    </source>
</reference>
<dbReference type="InterPro" id="IPR036291">
    <property type="entry name" value="NAD(P)-bd_dom_sf"/>
</dbReference>
<dbReference type="eggNOG" id="COG0451">
    <property type="taxonomic scope" value="Bacteria"/>
</dbReference>
<dbReference type="InterPro" id="IPR051783">
    <property type="entry name" value="NAD(P)-dependent_oxidoreduct"/>
</dbReference>
<dbReference type="GO" id="GO:0004029">
    <property type="term" value="F:aldehyde dehydrogenase (NAD+) activity"/>
    <property type="evidence" value="ECO:0007669"/>
    <property type="project" value="TreeGrafter"/>
</dbReference>
<dbReference type="RefSeq" id="WP_043569692.1">
    <property type="nucleotide sequence ID" value="NZ_CP022752.1"/>
</dbReference>
<evidence type="ECO:0000313" key="4">
    <source>
        <dbReference type="Proteomes" id="UP000029737"/>
    </source>
</evidence>
<dbReference type="GO" id="GO:0005737">
    <property type="term" value="C:cytoplasm"/>
    <property type="evidence" value="ECO:0007669"/>
    <property type="project" value="TreeGrafter"/>
</dbReference>
<dbReference type="EMBL" id="JPMV01000009">
    <property type="protein sequence ID" value="KGI82684.1"/>
    <property type="molecule type" value="Genomic_DNA"/>
</dbReference>
<dbReference type="Proteomes" id="UP000029737">
    <property type="component" value="Unassembled WGS sequence"/>
</dbReference>
<evidence type="ECO:0000259" key="1">
    <source>
        <dbReference type="Pfam" id="PF01370"/>
    </source>
</evidence>
<dbReference type="Pfam" id="PF01370">
    <property type="entry name" value="Epimerase"/>
    <property type="match status" value="1"/>
</dbReference>
<accession>A0A099D9E4</accession>
<dbReference type="KEGG" id="aey:CDG81_22850"/>
<evidence type="ECO:0000313" key="2">
    <source>
        <dbReference type="EMBL" id="ASU80632.1"/>
    </source>
</evidence>
<sequence>MTSRILLTGASGFIGSRVARALTARPDVTVRILHRGDPPRGISEAEGNARLETVRADLTAPDSLRGACDGVDAVVHLASLVSGDPEACAAVNTSGTRALVGEALRVSGAPRIIYLSTAAVYGRGPFRDAGENDLPLVPSSARSRTRADAEREVLNADGIVLRPHLVYGTGDRWVVPALVELREKLDGGMRDWRTRMSLIDADDIARVIAAAVSAERIPGSVYHLNHPSPVECAELMNAVDALLPPRRGGPDLDSATARERLRGDERALHDLEMVLHDHWFAGDRIWRDLDLDPGPGFGERFPNHLAWYRRLLGAPAVGGG</sequence>
<dbReference type="PANTHER" id="PTHR48079">
    <property type="entry name" value="PROTEIN YEEZ"/>
    <property type="match status" value="1"/>
</dbReference>
<evidence type="ECO:0000313" key="3">
    <source>
        <dbReference type="EMBL" id="KGI82684.1"/>
    </source>
</evidence>
<dbReference type="AlphaFoldDB" id="A0A099D9E4"/>
<dbReference type="HOGENOM" id="CLU_007383_6_1_11"/>